<protein>
    <submittedName>
        <fullName evidence="1">Uncharacterized protein</fullName>
    </submittedName>
</protein>
<sequence length="111" mass="13209">MSVILCCCQSHDNTLELYGKWVDLSCVNVPKKCTSRFPIIHLDAQRRDSIFVQKQDGRWEGKWTNHKWESFSLKLENGYESLLYPNYKTKTLQYYDNTTKQFVYYTKLPSP</sequence>
<name>A0AAE3H6Q8_9BACT</name>
<reference evidence="1 2" key="1">
    <citation type="submission" date="2018-11" db="EMBL/GenBank/DDBJ databases">
        <title>Novel bacteria species description.</title>
        <authorList>
            <person name="Han J.-H."/>
        </authorList>
    </citation>
    <scope>NUCLEOTIDE SEQUENCE [LARGE SCALE GENOMIC DNA]</scope>
    <source>
        <strain evidence="1 2">KCTC23259</strain>
    </source>
</reference>
<dbReference type="Proteomes" id="UP001204144">
    <property type="component" value="Unassembled WGS sequence"/>
</dbReference>
<comment type="caution">
    <text evidence="1">The sequence shown here is derived from an EMBL/GenBank/DDBJ whole genome shotgun (WGS) entry which is preliminary data.</text>
</comment>
<accession>A0AAE3H6Q8</accession>
<dbReference type="EMBL" id="RJUF01000194">
    <property type="protein sequence ID" value="MCP9765943.1"/>
    <property type="molecule type" value="Genomic_DNA"/>
</dbReference>
<gene>
    <name evidence="1" type="ORF">EGI31_23655</name>
</gene>
<proteinExistence type="predicted"/>
<dbReference type="AlphaFoldDB" id="A0AAE3H6Q8"/>
<keyword evidence="2" id="KW-1185">Reference proteome</keyword>
<dbReference type="RefSeq" id="WP_255039651.1">
    <property type="nucleotide sequence ID" value="NZ_RJUF01000194.1"/>
</dbReference>
<organism evidence="1 2">
    <name type="scientific">Lacihabitans soyangensis</name>
    <dbReference type="NCBI Taxonomy" id="869394"/>
    <lineage>
        <taxon>Bacteria</taxon>
        <taxon>Pseudomonadati</taxon>
        <taxon>Bacteroidota</taxon>
        <taxon>Cytophagia</taxon>
        <taxon>Cytophagales</taxon>
        <taxon>Leadbetterellaceae</taxon>
        <taxon>Lacihabitans</taxon>
    </lineage>
</organism>
<evidence type="ECO:0000313" key="1">
    <source>
        <dbReference type="EMBL" id="MCP9765943.1"/>
    </source>
</evidence>
<evidence type="ECO:0000313" key="2">
    <source>
        <dbReference type="Proteomes" id="UP001204144"/>
    </source>
</evidence>